<dbReference type="GO" id="GO:0005829">
    <property type="term" value="C:cytosol"/>
    <property type="evidence" value="ECO:0007669"/>
    <property type="project" value="TreeGrafter"/>
</dbReference>
<dbReference type="PANTHER" id="PTHR11070:SF17">
    <property type="entry name" value="DNA HELICASE IV"/>
    <property type="match status" value="1"/>
</dbReference>
<dbReference type="SUPFAM" id="SSF52540">
    <property type="entry name" value="P-loop containing nucleoside triphosphate hydrolases"/>
    <property type="match status" value="1"/>
</dbReference>
<accession>A0A1F4W1Q5</accession>
<dbReference type="GO" id="GO:0005524">
    <property type="term" value="F:ATP binding"/>
    <property type="evidence" value="ECO:0007669"/>
    <property type="project" value="InterPro"/>
</dbReference>
<dbReference type="InterPro" id="IPR000212">
    <property type="entry name" value="DNA_helicase_UvrD/REP"/>
</dbReference>
<dbReference type="AlphaFoldDB" id="A0A1F4W1Q5"/>
<dbReference type="Proteomes" id="UP000176614">
    <property type="component" value="Unassembled WGS sequence"/>
</dbReference>
<protein>
    <submittedName>
        <fullName evidence="1">Uncharacterized protein</fullName>
    </submittedName>
</protein>
<gene>
    <name evidence="1" type="ORF">A2264_02790</name>
</gene>
<comment type="caution">
    <text evidence="1">The sequence shown here is derived from an EMBL/GenBank/DDBJ whole genome shotgun (WGS) entry which is preliminary data.</text>
</comment>
<dbReference type="Gene3D" id="3.40.50.300">
    <property type="entry name" value="P-loop containing nucleotide triphosphate hydrolases"/>
    <property type="match status" value="2"/>
</dbReference>
<proteinExistence type="predicted"/>
<dbReference type="EMBL" id="MEVT01000007">
    <property type="protein sequence ID" value="OGC63285.1"/>
    <property type="molecule type" value="Genomic_DNA"/>
</dbReference>
<dbReference type="GO" id="GO:0043138">
    <property type="term" value="F:3'-5' DNA helicase activity"/>
    <property type="evidence" value="ECO:0007669"/>
    <property type="project" value="TreeGrafter"/>
</dbReference>
<sequence length="682" mass="78447">MDNSVLKQEKSTFLRIRDLIKSAKGTLAKRFSDVGATNLEKLQDLRESGTFGLDFQMFIDQLDQSNQAFNFKDKFKKMEELEYLEKEPYFARVDLSDPAGIDEDHLLYIGKFGYTDEKPVITDWRAKIASVYYRYRYPQKNVQYETPEGIQTRDLLLKRTFEIDNGELIKFYNNDIQLDESEIIVDKIKHRTGGVLEDIVETIQISQMDIIEADPRQICIVQGCVGSGKSTVAIHKLAHIFFNYPNVIHPAKSILIAKNQILIGYLSTLFPKLGIFDIYYKTLRELAINLVFIEELGISVDLGEHTDTSDFTVDKLRAFREKISTYHKLVESKLNHLFSNPNYESFGGFKYSEKLTPYENLSELLNEIQEEIDMQKERLDVSPDGIRSMLYRENLKSLKKLAKEITNIRVKLKTTDFIEVLKTYELDKSKKLNYFETLIFILAYSELIGFLKFPKFEYCVIDEGQDVSLLEYAVLGKIVLRGRFAIFGDLNQSLEDDGVSRWENIKEVITEAKQASVFELTTNYRSTKQIIDVASRILTPYTDKHLPKSINRMGKEPVEEEFNSVDDLVVSFDKQVSEDIKDIDKSIGIICTNASLQNKVDSLLSKKSINPDQFIKLDSSKVIHYLPRGIYTMSMVDCKGLEFAKVYVLGMNLKKVKGAREARQAFVAVTRAMNELHVLGIK</sequence>
<organism evidence="1 2">
    <name type="scientific">candidate division WWE3 bacterium RIFOXYA2_FULL_46_9</name>
    <dbReference type="NCBI Taxonomy" id="1802636"/>
    <lineage>
        <taxon>Bacteria</taxon>
        <taxon>Katanobacteria</taxon>
    </lineage>
</organism>
<evidence type="ECO:0000313" key="2">
    <source>
        <dbReference type="Proteomes" id="UP000176614"/>
    </source>
</evidence>
<dbReference type="InterPro" id="IPR027417">
    <property type="entry name" value="P-loop_NTPase"/>
</dbReference>
<name>A0A1F4W1Q5_UNCKA</name>
<evidence type="ECO:0000313" key="1">
    <source>
        <dbReference type="EMBL" id="OGC63285.1"/>
    </source>
</evidence>
<reference evidence="1 2" key="1">
    <citation type="journal article" date="2016" name="Nat. Commun.">
        <title>Thousands of microbial genomes shed light on interconnected biogeochemical processes in an aquifer system.</title>
        <authorList>
            <person name="Anantharaman K."/>
            <person name="Brown C.T."/>
            <person name="Hug L.A."/>
            <person name="Sharon I."/>
            <person name="Castelle C.J."/>
            <person name="Probst A.J."/>
            <person name="Thomas B.C."/>
            <person name="Singh A."/>
            <person name="Wilkins M.J."/>
            <person name="Karaoz U."/>
            <person name="Brodie E.L."/>
            <person name="Williams K.H."/>
            <person name="Hubbard S.S."/>
            <person name="Banfield J.F."/>
        </authorList>
    </citation>
    <scope>NUCLEOTIDE SEQUENCE [LARGE SCALE GENOMIC DNA]</scope>
</reference>
<dbReference type="PANTHER" id="PTHR11070">
    <property type="entry name" value="UVRD / RECB / PCRA DNA HELICASE FAMILY MEMBER"/>
    <property type="match status" value="1"/>
</dbReference>
<dbReference type="GO" id="GO:0000725">
    <property type="term" value="P:recombinational repair"/>
    <property type="evidence" value="ECO:0007669"/>
    <property type="project" value="TreeGrafter"/>
</dbReference>
<dbReference type="GO" id="GO:0003677">
    <property type="term" value="F:DNA binding"/>
    <property type="evidence" value="ECO:0007669"/>
    <property type="project" value="InterPro"/>
</dbReference>